<dbReference type="OrthoDB" id="5575at2759"/>
<dbReference type="AlphaFoldDB" id="A0A4C2A7R5"/>
<comment type="caution">
    <text evidence="6">The sequence shown here is derived from an EMBL/GenBank/DDBJ whole genome shotgun (WGS) entry which is preliminary data.</text>
</comment>
<sequence>MTIAEFAIMRLFSQQIEGRCVYLVSKEDLADLVFADWHTKFAQLGLKVVKLTGETGTDLKLLAKGQLIITTADKWDVLSRRWKQRKNVQNIHLFIVDELQLVGGEDGPVLEVVCSRMRYISSQIEKQIRIVALSSSLADARDVAQWLGCNTNATFNFHPSVRPIPLELHIQGFNITHNATRIASMSKPVYNAILKYSPHKPVIVFVSSRKQARLTAIDVLTYSASDLQPNRFFHAEEEDIKPFLDRACQIKL</sequence>
<dbReference type="STRING" id="151549.A0A4C2A7R5"/>
<evidence type="ECO:0000256" key="2">
    <source>
        <dbReference type="ARBA" id="ARBA00022801"/>
    </source>
</evidence>
<keyword evidence="4" id="KW-0067">ATP-binding</keyword>
<dbReference type="GO" id="GO:0005634">
    <property type="term" value="C:nucleus"/>
    <property type="evidence" value="ECO:0007669"/>
    <property type="project" value="TreeGrafter"/>
</dbReference>
<dbReference type="Gene3D" id="3.40.50.300">
    <property type="entry name" value="P-loop containing nucleotide triphosphate hydrolases"/>
    <property type="match status" value="2"/>
</dbReference>
<dbReference type="GO" id="GO:0003676">
    <property type="term" value="F:nucleic acid binding"/>
    <property type="evidence" value="ECO:0007669"/>
    <property type="project" value="InterPro"/>
</dbReference>
<evidence type="ECO:0000256" key="1">
    <source>
        <dbReference type="ARBA" id="ARBA00022741"/>
    </source>
</evidence>
<keyword evidence="6" id="KW-0687">Ribonucleoprotein</keyword>
<dbReference type="InterPro" id="IPR011545">
    <property type="entry name" value="DEAD/DEAH_box_helicase_dom"/>
</dbReference>
<dbReference type="GO" id="GO:0005524">
    <property type="term" value="F:ATP binding"/>
    <property type="evidence" value="ECO:0007669"/>
    <property type="project" value="UniProtKB-KW"/>
</dbReference>
<organism evidence="6 7">
    <name type="scientific">Eumeta variegata</name>
    <name type="common">Bagworm moth</name>
    <name type="synonym">Eumeta japonica</name>
    <dbReference type="NCBI Taxonomy" id="151549"/>
    <lineage>
        <taxon>Eukaryota</taxon>
        <taxon>Metazoa</taxon>
        <taxon>Ecdysozoa</taxon>
        <taxon>Arthropoda</taxon>
        <taxon>Hexapoda</taxon>
        <taxon>Insecta</taxon>
        <taxon>Pterygota</taxon>
        <taxon>Neoptera</taxon>
        <taxon>Endopterygota</taxon>
        <taxon>Lepidoptera</taxon>
        <taxon>Glossata</taxon>
        <taxon>Ditrysia</taxon>
        <taxon>Tineoidea</taxon>
        <taxon>Psychidae</taxon>
        <taxon>Oiketicinae</taxon>
        <taxon>Eumeta</taxon>
    </lineage>
</organism>
<dbReference type="GO" id="GO:0004386">
    <property type="term" value="F:helicase activity"/>
    <property type="evidence" value="ECO:0007669"/>
    <property type="project" value="UniProtKB-KW"/>
</dbReference>
<dbReference type="InterPro" id="IPR050474">
    <property type="entry name" value="Hel308_SKI2-like"/>
</dbReference>
<evidence type="ECO:0000259" key="5">
    <source>
        <dbReference type="PROSITE" id="PS51192"/>
    </source>
</evidence>
<dbReference type="InterPro" id="IPR014001">
    <property type="entry name" value="Helicase_ATP-bd"/>
</dbReference>
<dbReference type="GO" id="GO:0016787">
    <property type="term" value="F:hydrolase activity"/>
    <property type="evidence" value="ECO:0007669"/>
    <property type="project" value="UniProtKB-KW"/>
</dbReference>
<reference evidence="6 7" key="1">
    <citation type="journal article" date="2019" name="Commun. Biol.">
        <title>The bagworm genome reveals a unique fibroin gene that provides high tensile strength.</title>
        <authorList>
            <person name="Kono N."/>
            <person name="Nakamura H."/>
            <person name="Ohtoshi R."/>
            <person name="Tomita M."/>
            <person name="Numata K."/>
            <person name="Arakawa K."/>
        </authorList>
    </citation>
    <scope>NUCLEOTIDE SEQUENCE [LARGE SCALE GENOMIC DNA]</scope>
</reference>
<dbReference type="EMBL" id="BGZK01002750">
    <property type="protein sequence ID" value="GBP96190.1"/>
    <property type="molecule type" value="Genomic_DNA"/>
</dbReference>
<dbReference type="GO" id="GO:1990904">
    <property type="term" value="C:ribonucleoprotein complex"/>
    <property type="evidence" value="ECO:0007669"/>
    <property type="project" value="UniProtKB-KW"/>
</dbReference>
<evidence type="ECO:0000313" key="6">
    <source>
        <dbReference type="EMBL" id="GBP96190.1"/>
    </source>
</evidence>
<evidence type="ECO:0000313" key="7">
    <source>
        <dbReference type="Proteomes" id="UP000299102"/>
    </source>
</evidence>
<gene>
    <name evidence="6" type="primary">l(3)72Ab</name>
    <name evidence="6" type="ORF">EVAR_69244_1</name>
</gene>
<evidence type="ECO:0000256" key="3">
    <source>
        <dbReference type="ARBA" id="ARBA00022806"/>
    </source>
</evidence>
<dbReference type="PANTHER" id="PTHR47961:SF4">
    <property type="entry name" value="ACTIVATING SIGNAL COINTEGRATOR 1 COMPLEX SUBUNIT 3"/>
    <property type="match status" value="1"/>
</dbReference>
<keyword evidence="2" id="KW-0378">Hydrolase</keyword>
<keyword evidence="7" id="KW-1185">Reference proteome</keyword>
<feature type="domain" description="Helicase ATP-binding" evidence="5">
    <location>
        <begin position="1"/>
        <end position="155"/>
    </location>
</feature>
<proteinExistence type="predicted"/>
<name>A0A4C2A7R5_EUMVA</name>
<dbReference type="Pfam" id="PF00270">
    <property type="entry name" value="DEAD"/>
    <property type="match status" value="1"/>
</dbReference>
<dbReference type="PROSITE" id="PS51192">
    <property type="entry name" value="HELICASE_ATP_BIND_1"/>
    <property type="match status" value="1"/>
</dbReference>
<keyword evidence="3 6" id="KW-0347">Helicase</keyword>
<evidence type="ECO:0000256" key="4">
    <source>
        <dbReference type="ARBA" id="ARBA00022840"/>
    </source>
</evidence>
<protein>
    <submittedName>
        <fullName evidence="6">U5 small nuclear ribonucleoprotein 200 kDa helicase</fullName>
    </submittedName>
</protein>
<keyword evidence="1" id="KW-0547">Nucleotide-binding</keyword>
<dbReference type="InterPro" id="IPR027417">
    <property type="entry name" value="P-loop_NTPase"/>
</dbReference>
<dbReference type="Proteomes" id="UP000299102">
    <property type="component" value="Unassembled WGS sequence"/>
</dbReference>
<dbReference type="SUPFAM" id="SSF52540">
    <property type="entry name" value="P-loop containing nucleoside triphosphate hydrolases"/>
    <property type="match status" value="2"/>
</dbReference>
<dbReference type="PANTHER" id="PTHR47961">
    <property type="entry name" value="DNA POLYMERASE THETA, PUTATIVE (AFU_ORTHOLOGUE AFUA_1G05260)-RELATED"/>
    <property type="match status" value="1"/>
</dbReference>
<accession>A0A4C2A7R5</accession>